<name>A0A811KYY0_9BILA</name>
<evidence type="ECO:0000256" key="1">
    <source>
        <dbReference type="SAM" id="SignalP"/>
    </source>
</evidence>
<evidence type="ECO:0000313" key="2">
    <source>
        <dbReference type="EMBL" id="CAD5220742.1"/>
    </source>
</evidence>
<feature type="signal peptide" evidence="1">
    <location>
        <begin position="1"/>
        <end position="17"/>
    </location>
</feature>
<organism evidence="2 3">
    <name type="scientific">Bursaphelenchus okinawaensis</name>
    <dbReference type="NCBI Taxonomy" id="465554"/>
    <lineage>
        <taxon>Eukaryota</taxon>
        <taxon>Metazoa</taxon>
        <taxon>Ecdysozoa</taxon>
        <taxon>Nematoda</taxon>
        <taxon>Chromadorea</taxon>
        <taxon>Rhabditida</taxon>
        <taxon>Tylenchina</taxon>
        <taxon>Tylenchomorpha</taxon>
        <taxon>Aphelenchoidea</taxon>
        <taxon>Aphelenchoididae</taxon>
        <taxon>Bursaphelenchus</taxon>
    </lineage>
</organism>
<dbReference type="AlphaFoldDB" id="A0A811KYY0"/>
<sequence>MRTVLLVALASIATVFSQEQSKFFKPNFPLQTDYPQKMYGVANAENQEPLAMLIGQPSTNEMFVAAKRNAHRMQARAVSQFKNCYFSPVQCVLLDRRRRSVRK</sequence>
<feature type="chain" id="PRO_5036221213" evidence="1">
    <location>
        <begin position="18"/>
        <end position="103"/>
    </location>
</feature>
<dbReference type="EMBL" id="CAJFCW020000004">
    <property type="protein sequence ID" value="CAG9114097.1"/>
    <property type="molecule type" value="Genomic_DNA"/>
</dbReference>
<dbReference type="Proteomes" id="UP000614601">
    <property type="component" value="Unassembled WGS sequence"/>
</dbReference>
<dbReference type="Proteomes" id="UP000783686">
    <property type="component" value="Unassembled WGS sequence"/>
</dbReference>
<protein>
    <submittedName>
        <fullName evidence="2">Uncharacterized protein</fullName>
    </submittedName>
</protein>
<proteinExistence type="predicted"/>
<keyword evidence="3" id="KW-1185">Reference proteome</keyword>
<evidence type="ECO:0000313" key="3">
    <source>
        <dbReference type="Proteomes" id="UP000614601"/>
    </source>
</evidence>
<accession>A0A811KYY0</accession>
<dbReference type="OrthoDB" id="5838729at2759"/>
<dbReference type="EMBL" id="CAJFDH010000004">
    <property type="protein sequence ID" value="CAD5220742.1"/>
    <property type="molecule type" value="Genomic_DNA"/>
</dbReference>
<reference evidence="2" key="1">
    <citation type="submission" date="2020-09" db="EMBL/GenBank/DDBJ databases">
        <authorList>
            <person name="Kikuchi T."/>
        </authorList>
    </citation>
    <scope>NUCLEOTIDE SEQUENCE</scope>
    <source>
        <strain evidence="2">SH1</strain>
    </source>
</reference>
<gene>
    <name evidence="2" type="ORF">BOKJ2_LOCUS9096</name>
</gene>
<comment type="caution">
    <text evidence="2">The sequence shown here is derived from an EMBL/GenBank/DDBJ whole genome shotgun (WGS) entry which is preliminary data.</text>
</comment>
<keyword evidence="1" id="KW-0732">Signal</keyword>